<protein>
    <recommendedName>
        <fullName evidence="9">Carboxypeptidase</fullName>
    </recommendedName>
</protein>
<dbReference type="InterPro" id="IPR001563">
    <property type="entry name" value="Peptidase_S10"/>
</dbReference>
<keyword evidence="6" id="KW-0325">Glycoprotein</keyword>
<dbReference type="AlphaFoldDB" id="A0A0B7A595"/>
<evidence type="ECO:0000256" key="2">
    <source>
        <dbReference type="ARBA" id="ARBA00022645"/>
    </source>
</evidence>
<evidence type="ECO:0000256" key="4">
    <source>
        <dbReference type="ARBA" id="ARBA00022729"/>
    </source>
</evidence>
<dbReference type="SUPFAM" id="SSF53474">
    <property type="entry name" value="alpha/beta-Hydrolases"/>
    <property type="match status" value="1"/>
</dbReference>
<dbReference type="InterPro" id="IPR029058">
    <property type="entry name" value="AB_hydrolase_fold"/>
</dbReference>
<evidence type="ECO:0000256" key="3">
    <source>
        <dbReference type="ARBA" id="ARBA00022670"/>
    </source>
</evidence>
<gene>
    <name evidence="8" type="primary">ORF98622</name>
    <name evidence="7" type="synonym">ORF98617</name>
</gene>
<evidence type="ECO:0000256" key="1">
    <source>
        <dbReference type="ARBA" id="ARBA00009431"/>
    </source>
</evidence>
<evidence type="ECO:0000256" key="6">
    <source>
        <dbReference type="ARBA" id="ARBA00023180"/>
    </source>
</evidence>
<comment type="similarity">
    <text evidence="1">Belongs to the peptidase S10 family.</text>
</comment>
<keyword evidence="5" id="KW-0378">Hydrolase</keyword>
<evidence type="ECO:0008006" key="9">
    <source>
        <dbReference type="Google" id="ProtNLM"/>
    </source>
</evidence>
<dbReference type="GO" id="GO:0006508">
    <property type="term" value="P:proteolysis"/>
    <property type="evidence" value="ECO:0007669"/>
    <property type="project" value="UniProtKB-KW"/>
</dbReference>
<reference evidence="8" key="1">
    <citation type="submission" date="2014-12" db="EMBL/GenBank/DDBJ databases">
        <title>Insight into the proteome of Arion vulgaris.</title>
        <authorList>
            <person name="Aradska J."/>
            <person name="Bulat T."/>
            <person name="Smidak R."/>
            <person name="Sarate P."/>
            <person name="Gangsoo J."/>
            <person name="Sialana F."/>
            <person name="Bilban M."/>
            <person name="Lubec G."/>
        </authorList>
    </citation>
    <scope>NUCLEOTIDE SEQUENCE</scope>
    <source>
        <tissue evidence="8">Skin</tissue>
    </source>
</reference>
<dbReference type="PANTHER" id="PTHR11802:SF472">
    <property type="entry name" value="SERINE CARBOXYPEPTIDASE CPVL-RELATED"/>
    <property type="match status" value="1"/>
</dbReference>
<keyword evidence="3" id="KW-0645">Protease</keyword>
<proteinExistence type="inferred from homology"/>
<keyword evidence="4" id="KW-0732">Signal</keyword>
<dbReference type="GO" id="GO:0004185">
    <property type="term" value="F:serine-type carboxypeptidase activity"/>
    <property type="evidence" value="ECO:0007669"/>
    <property type="project" value="InterPro"/>
</dbReference>
<dbReference type="PANTHER" id="PTHR11802">
    <property type="entry name" value="SERINE PROTEASE FAMILY S10 SERINE CARBOXYPEPTIDASE"/>
    <property type="match status" value="1"/>
</dbReference>
<organism evidence="8">
    <name type="scientific">Arion vulgaris</name>
    <dbReference type="NCBI Taxonomy" id="1028688"/>
    <lineage>
        <taxon>Eukaryota</taxon>
        <taxon>Metazoa</taxon>
        <taxon>Spiralia</taxon>
        <taxon>Lophotrochozoa</taxon>
        <taxon>Mollusca</taxon>
        <taxon>Gastropoda</taxon>
        <taxon>Heterobranchia</taxon>
        <taxon>Euthyneura</taxon>
        <taxon>Panpulmonata</taxon>
        <taxon>Eupulmonata</taxon>
        <taxon>Stylommatophora</taxon>
        <taxon>Helicina</taxon>
        <taxon>Arionoidea</taxon>
        <taxon>Arionidae</taxon>
        <taxon>Arion</taxon>
    </lineage>
</organism>
<accession>A0A0B7A595</accession>
<dbReference type="EMBL" id="HACG01029269">
    <property type="protein sequence ID" value="CEK76134.1"/>
    <property type="molecule type" value="Transcribed_RNA"/>
</dbReference>
<name>A0A0B7A595_9EUPU</name>
<dbReference type="EMBL" id="HACG01029268">
    <property type="protein sequence ID" value="CEK76133.1"/>
    <property type="molecule type" value="Transcribed_RNA"/>
</dbReference>
<dbReference type="Pfam" id="PF00450">
    <property type="entry name" value="Peptidase_S10"/>
    <property type="match status" value="1"/>
</dbReference>
<keyword evidence="2" id="KW-0121">Carboxypeptidase</keyword>
<sequence>MSLSKTMSQVCNGPLYLSDFLQKGNIDDTYRNSRVHLPGLELESYSGYITVDNIDNRNLFFWFFPSTKVPPHQAPLVVYLNGGPGNSSLIGLFEEVGPLKVDEYGQVSKREITWTDQFSMIFIDSPVGVGFSYCDPGKDVKTNSVVADDLCNFLIQFLQLFPEYQIVMSILAEFRTLENMYQHSQTRFTI</sequence>
<evidence type="ECO:0000256" key="5">
    <source>
        <dbReference type="ARBA" id="ARBA00022801"/>
    </source>
</evidence>
<evidence type="ECO:0000313" key="8">
    <source>
        <dbReference type="EMBL" id="CEK76134.1"/>
    </source>
</evidence>
<dbReference type="Gene3D" id="3.40.50.1820">
    <property type="entry name" value="alpha/beta hydrolase"/>
    <property type="match status" value="1"/>
</dbReference>
<evidence type="ECO:0000313" key="7">
    <source>
        <dbReference type="EMBL" id="CEK76133.1"/>
    </source>
</evidence>